<keyword evidence="7" id="KW-0520">NAD</keyword>
<keyword evidence="4" id="KW-0521">NADP</keyword>
<evidence type="ECO:0000256" key="7">
    <source>
        <dbReference type="ARBA" id="ARBA00023027"/>
    </source>
</evidence>
<evidence type="ECO:0000256" key="6">
    <source>
        <dbReference type="ARBA" id="ARBA00023002"/>
    </source>
</evidence>
<feature type="transmembrane region" description="Helical" evidence="9">
    <location>
        <begin position="198"/>
        <end position="216"/>
    </location>
</feature>
<dbReference type="GO" id="GO:0005829">
    <property type="term" value="C:cytosol"/>
    <property type="evidence" value="ECO:0007669"/>
    <property type="project" value="TreeGrafter"/>
</dbReference>
<dbReference type="GO" id="GO:0009089">
    <property type="term" value="P:lysine biosynthetic process via diaminopimelate"/>
    <property type="evidence" value="ECO:0007669"/>
    <property type="project" value="InterPro"/>
</dbReference>
<reference evidence="12 13" key="1">
    <citation type="journal article" date="2012" name="Mol. Biol. Evol.">
        <title>Genome reduction and co-evolution between the primary and secondary bacterial symbionts of psyllids.</title>
        <authorList>
            <person name="Sloan D.B."/>
            <person name="Moran N.A."/>
        </authorList>
    </citation>
    <scope>NUCLEOTIDE SEQUENCE [LARGE SCALE GENOMIC DNA]</scope>
    <source>
        <strain evidence="12 13">HT</strain>
    </source>
</reference>
<dbReference type="GO" id="GO:0008839">
    <property type="term" value="F:4-hydroxy-tetrahydrodipicolinate reductase"/>
    <property type="evidence" value="ECO:0007669"/>
    <property type="project" value="InterPro"/>
</dbReference>
<keyword evidence="2" id="KW-0963">Cytoplasm</keyword>
<dbReference type="SUPFAM" id="SSF51735">
    <property type="entry name" value="NAD(P)-binding Rossmann-fold domains"/>
    <property type="match status" value="1"/>
</dbReference>
<dbReference type="Pfam" id="PF01113">
    <property type="entry name" value="DapB_N"/>
    <property type="match status" value="1"/>
</dbReference>
<evidence type="ECO:0000313" key="12">
    <source>
        <dbReference type="EMBL" id="AFP84110.1"/>
    </source>
</evidence>
<dbReference type="PIRSF" id="PIRSF000161">
    <property type="entry name" value="DHPR"/>
    <property type="match status" value="1"/>
</dbReference>
<dbReference type="HOGENOM" id="CLU_047479_2_2_6"/>
<dbReference type="InterPro" id="IPR023940">
    <property type="entry name" value="DHDPR_bac"/>
</dbReference>
<evidence type="ECO:0000256" key="2">
    <source>
        <dbReference type="ARBA" id="ARBA00022490"/>
    </source>
</evidence>
<evidence type="ECO:0000256" key="8">
    <source>
        <dbReference type="ARBA" id="ARBA00023154"/>
    </source>
</evidence>
<protein>
    <submittedName>
        <fullName evidence="12">Dihydrodipicolinate reductase</fullName>
    </submittedName>
</protein>
<dbReference type="RefSeq" id="WP_014887410.1">
    <property type="nucleotide sequence ID" value="NC_018417.1"/>
</dbReference>
<sequence length="230" mass="26940">MIKIFIFGITGKMGKSILNYLKLNKNFILLGGINKNNFRKLFNNKYNFIFLKMKKNGIFLDFSNLKILKKILFLSFTFKIPLIIGTTGLNIIHLNFIFYISKKVCILLSYNMSIGINIINLIFININFYLKIYNFQSFIIDIHHDKKIDSPSGTSLILFSKIKNINKKIFSARIKNVIGNHIIYLISNNEIIKIEHIVLNRIIFIIGIFFSILWLLNKKNGLFSMYDVYF</sequence>
<dbReference type="InterPro" id="IPR022663">
    <property type="entry name" value="DapB_C"/>
</dbReference>
<dbReference type="AlphaFoldDB" id="J3TWA2"/>
<comment type="similarity">
    <text evidence="1">Belongs to the DapB family.</text>
</comment>
<keyword evidence="8" id="KW-0457">Lysine biosynthesis</keyword>
<dbReference type="SUPFAM" id="SSF55347">
    <property type="entry name" value="Glyceraldehyde-3-phosphate dehydrogenase-like, C-terminal domain"/>
    <property type="match status" value="1"/>
</dbReference>
<feature type="domain" description="Dihydrodipicolinate reductase N-terminal" evidence="10">
    <location>
        <begin position="2"/>
        <end position="112"/>
    </location>
</feature>
<evidence type="ECO:0000256" key="3">
    <source>
        <dbReference type="ARBA" id="ARBA00022605"/>
    </source>
</evidence>
<evidence type="ECO:0000256" key="1">
    <source>
        <dbReference type="ARBA" id="ARBA00006642"/>
    </source>
</evidence>
<dbReference type="EMBL" id="CP003544">
    <property type="protein sequence ID" value="AFP84110.1"/>
    <property type="molecule type" value="Genomic_DNA"/>
</dbReference>
<evidence type="ECO:0000313" key="13">
    <source>
        <dbReference type="Proteomes" id="UP000003933"/>
    </source>
</evidence>
<dbReference type="KEGG" id="crt:A355_075"/>
<accession>J3TWA2</accession>
<dbReference type="PATRIC" id="fig|1202539.3.peg.62"/>
<dbReference type="Gene3D" id="3.30.360.10">
    <property type="entry name" value="Dihydrodipicolinate Reductase, domain 2"/>
    <property type="match status" value="1"/>
</dbReference>
<keyword evidence="3" id="KW-0028">Amino-acid biosynthesis</keyword>
<keyword evidence="9" id="KW-0812">Transmembrane</keyword>
<dbReference type="Pfam" id="PF05173">
    <property type="entry name" value="DapB_C"/>
    <property type="match status" value="1"/>
</dbReference>
<dbReference type="Gene3D" id="3.40.50.720">
    <property type="entry name" value="NAD(P)-binding Rossmann-like Domain"/>
    <property type="match status" value="1"/>
</dbReference>
<evidence type="ECO:0000256" key="9">
    <source>
        <dbReference type="SAM" id="Phobius"/>
    </source>
</evidence>
<evidence type="ECO:0000259" key="11">
    <source>
        <dbReference type="Pfam" id="PF05173"/>
    </source>
</evidence>
<dbReference type="InterPro" id="IPR036291">
    <property type="entry name" value="NAD(P)-bd_dom_sf"/>
</dbReference>
<gene>
    <name evidence="12" type="primary">dapB</name>
    <name evidence="12" type="ORF">A355_075</name>
</gene>
<feature type="domain" description="Dihydrodipicolinate reductase C-terminal" evidence="11">
    <location>
        <begin position="115"/>
        <end position="228"/>
    </location>
</feature>
<keyword evidence="9" id="KW-1133">Transmembrane helix</keyword>
<organism evidence="12 13">
    <name type="scientific">Candidatus Carsonella ruddii HT isolate Thao2000</name>
    <dbReference type="NCBI Taxonomy" id="1202539"/>
    <lineage>
        <taxon>Bacteria</taxon>
        <taxon>Pseudomonadati</taxon>
        <taxon>Pseudomonadota</taxon>
        <taxon>Gammaproteobacteria</taxon>
        <taxon>Oceanospirillales</taxon>
        <taxon>Halomonadaceae</taxon>
        <taxon>Zymobacter group</taxon>
        <taxon>Candidatus Carsonella</taxon>
    </lineage>
</organism>
<evidence type="ECO:0000256" key="5">
    <source>
        <dbReference type="ARBA" id="ARBA00022915"/>
    </source>
</evidence>
<keyword evidence="6" id="KW-0560">Oxidoreductase</keyword>
<proteinExistence type="inferred from homology"/>
<evidence type="ECO:0000256" key="4">
    <source>
        <dbReference type="ARBA" id="ARBA00022857"/>
    </source>
</evidence>
<dbReference type="PANTHER" id="PTHR20836:SF7">
    <property type="entry name" value="4-HYDROXY-TETRAHYDRODIPICOLINATE REDUCTASE"/>
    <property type="match status" value="1"/>
</dbReference>
<dbReference type="OrthoDB" id="9790352at2"/>
<keyword evidence="5" id="KW-0220">Diaminopimelate biosynthesis</keyword>
<keyword evidence="9" id="KW-0472">Membrane</keyword>
<evidence type="ECO:0000259" key="10">
    <source>
        <dbReference type="Pfam" id="PF01113"/>
    </source>
</evidence>
<dbReference type="InterPro" id="IPR000846">
    <property type="entry name" value="DapB_N"/>
</dbReference>
<dbReference type="GO" id="GO:0019877">
    <property type="term" value="P:diaminopimelate biosynthetic process"/>
    <property type="evidence" value="ECO:0007669"/>
    <property type="project" value="UniProtKB-KW"/>
</dbReference>
<feature type="transmembrane region" description="Helical" evidence="9">
    <location>
        <begin position="71"/>
        <end position="100"/>
    </location>
</feature>
<dbReference type="STRING" id="1202539.A355_075"/>
<dbReference type="PANTHER" id="PTHR20836">
    <property type="entry name" value="DIHYDRODIPICOLINATE REDUCTASE"/>
    <property type="match status" value="1"/>
</dbReference>
<feature type="transmembrane region" description="Helical" evidence="9">
    <location>
        <begin position="106"/>
        <end position="130"/>
    </location>
</feature>
<dbReference type="Proteomes" id="UP000003933">
    <property type="component" value="Chromosome"/>
</dbReference>
<name>J3TWA2_CARRU</name>